<organism evidence="2 3">
    <name type="scientific">Actinokineospora auranticolor</name>
    <dbReference type="NCBI Taxonomy" id="155976"/>
    <lineage>
        <taxon>Bacteria</taxon>
        <taxon>Bacillati</taxon>
        <taxon>Actinomycetota</taxon>
        <taxon>Actinomycetes</taxon>
        <taxon>Pseudonocardiales</taxon>
        <taxon>Pseudonocardiaceae</taxon>
        <taxon>Actinokineospora</taxon>
    </lineage>
</organism>
<protein>
    <recommendedName>
        <fullName evidence="4">Peptidase inhibitor family I36</fullName>
    </recommendedName>
</protein>
<proteinExistence type="predicted"/>
<evidence type="ECO:0008006" key="4">
    <source>
        <dbReference type="Google" id="ProtNLM"/>
    </source>
</evidence>
<evidence type="ECO:0000313" key="3">
    <source>
        <dbReference type="Proteomes" id="UP000239203"/>
    </source>
</evidence>
<dbReference type="Pfam" id="PF19882">
    <property type="entry name" value="DUF6355"/>
    <property type="match status" value="1"/>
</dbReference>
<keyword evidence="1" id="KW-0732">Signal</keyword>
<accession>A0A2S6GF35</accession>
<keyword evidence="3" id="KW-1185">Reference proteome</keyword>
<dbReference type="Proteomes" id="UP000239203">
    <property type="component" value="Unassembled WGS sequence"/>
</dbReference>
<feature type="chain" id="PRO_5015652143" description="Peptidase inhibitor family I36" evidence="1">
    <location>
        <begin position="26"/>
        <end position="106"/>
    </location>
</feature>
<dbReference type="EMBL" id="PTIX01000024">
    <property type="protein sequence ID" value="PPK63844.1"/>
    <property type="molecule type" value="Genomic_DNA"/>
</dbReference>
<evidence type="ECO:0000313" key="2">
    <source>
        <dbReference type="EMBL" id="PPK63844.1"/>
    </source>
</evidence>
<evidence type="ECO:0000256" key="1">
    <source>
        <dbReference type="SAM" id="SignalP"/>
    </source>
</evidence>
<reference evidence="2 3" key="1">
    <citation type="submission" date="2018-02" db="EMBL/GenBank/DDBJ databases">
        <title>Genomic Encyclopedia of Archaeal and Bacterial Type Strains, Phase II (KMG-II): from individual species to whole genera.</title>
        <authorList>
            <person name="Goeker M."/>
        </authorList>
    </citation>
    <scope>NUCLEOTIDE SEQUENCE [LARGE SCALE GENOMIC DNA]</scope>
    <source>
        <strain evidence="2 3">YU 961-1</strain>
    </source>
</reference>
<dbReference type="InterPro" id="IPR045935">
    <property type="entry name" value="DUF6355"/>
</dbReference>
<dbReference type="RefSeq" id="WP_245931662.1">
    <property type="nucleotide sequence ID" value="NZ_CP154825.1"/>
</dbReference>
<gene>
    <name evidence="2" type="ORF">CLV40_12488</name>
</gene>
<comment type="caution">
    <text evidence="2">The sequence shown here is derived from an EMBL/GenBank/DDBJ whole genome shotgun (WGS) entry which is preliminary data.</text>
</comment>
<sequence>MFARAAAAVAVLAGGMLAGTGTSGAAEAAPAPVVAAPAAVADDPCGYWRAGNWLSGYTYWYRHCGSTYVWVHISYYDNTYDSSCFSPWEKRQLSWRTTNAYYTGLC</sequence>
<name>A0A2S6GF35_9PSEU</name>
<dbReference type="AlphaFoldDB" id="A0A2S6GF35"/>
<feature type="signal peptide" evidence="1">
    <location>
        <begin position="1"/>
        <end position="25"/>
    </location>
</feature>